<organism evidence="3 4">
    <name type="scientific">Nicotiana sylvestris</name>
    <name type="common">Wood tobacco</name>
    <name type="synonym">South American tobacco</name>
    <dbReference type="NCBI Taxonomy" id="4096"/>
    <lineage>
        <taxon>Eukaryota</taxon>
        <taxon>Viridiplantae</taxon>
        <taxon>Streptophyta</taxon>
        <taxon>Embryophyta</taxon>
        <taxon>Tracheophyta</taxon>
        <taxon>Spermatophyta</taxon>
        <taxon>Magnoliopsida</taxon>
        <taxon>eudicotyledons</taxon>
        <taxon>Gunneridae</taxon>
        <taxon>Pentapetalae</taxon>
        <taxon>asterids</taxon>
        <taxon>lamiids</taxon>
        <taxon>Solanales</taxon>
        <taxon>Solanaceae</taxon>
        <taxon>Nicotianoideae</taxon>
        <taxon>Nicotianeae</taxon>
        <taxon>Nicotiana</taxon>
    </lineage>
</organism>
<dbReference type="Proteomes" id="UP000189701">
    <property type="component" value="Unplaced"/>
</dbReference>
<proteinExistence type="predicted"/>
<name>A0A1U7YCN5_NICSY</name>
<evidence type="ECO:0000259" key="2">
    <source>
        <dbReference type="Pfam" id="PF02977"/>
    </source>
</evidence>
<feature type="signal peptide" evidence="1">
    <location>
        <begin position="1"/>
        <end position="21"/>
    </location>
</feature>
<dbReference type="AlphaFoldDB" id="A0A1U7YCN5"/>
<gene>
    <name evidence="4" type="primary">LOC104243082</name>
</gene>
<evidence type="ECO:0000313" key="4">
    <source>
        <dbReference type="RefSeq" id="XP_009796555.1"/>
    </source>
</evidence>
<dbReference type="RefSeq" id="XP_009796555.1">
    <property type="nucleotide sequence ID" value="XM_009798253.1"/>
</dbReference>
<reference evidence="4" key="2">
    <citation type="submission" date="2025-08" db="UniProtKB">
        <authorList>
            <consortium name="RefSeq"/>
        </authorList>
    </citation>
    <scope>IDENTIFICATION</scope>
    <source>
        <tissue evidence="4">Leaf</tissue>
    </source>
</reference>
<keyword evidence="1" id="KW-0732">Signal</keyword>
<keyword evidence="3" id="KW-1185">Reference proteome</keyword>
<dbReference type="InterPro" id="IPR004231">
    <property type="entry name" value="COpept_A_inh-like"/>
</dbReference>
<evidence type="ECO:0000313" key="3">
    <source>
        <dbReference type="Proteomes" id="UP000189701"/>
    </source>
</evidence>
<sequence length="121" mass="13464">MAGIKFAFFFAALLLAIVVNPSMISSPKMKVKALRNLPLDMEMEMVERNLLFSRLKDDGWLTCKRPCNQNSDCSDGWFCDSCGYPVLGDRYMQCLIPPESSKYAQVIPTAFIAAGGENPSE</sequence>
<feature type="domain" description="Carboxypeptidase A inhibitor-like" evidence="2">
    <location>
        <begin position="62"/>
        <end position="82"/>
    </location>
</feature>
<evidence type="ECO:0000256" key="1">
    <source>
        <dbReference type="SAM" id="SignalP"/>
    </source>
</evidence>
<accession>A0A1U7YCN5</accession>
<protein>
    <submittedName>
        <fullName evidence="4">Fruit-specific protein-like</fullName>
    </submittedName>
</protein>
<reference evidence="3" key="1">
    <citation type="journal article" date="2013" name="Genome Biol.">
        <title>Reference genomes and transcriptomes of Nicotiana sylvestris and Nicotiana tomentosiformis.</title>
        <authorList>
            <person name="Sierro N."/>
            <person name="Battey J.N."/>
            <person name="Ouadi S."/>
            <person name="Bovet L."/>
            <person name="Goepfert S."/>
            <person name="Bakaher N."/>
            <person name="Peitsch M.C."/>
            <person name="Ivanov N.V."/>
        </authorList>
    </citation>
    <scope>NUCLEOTIDE SEQUENCE [LARGE SCALE GENOMIC DNA]</scope>
</reference>
<feature type="chain" id="PRO_5010539775" evidence="1">
    <location>
        <begin position="22"/>
        <end position="121"/>
    </location>
</feature>
<dbReference type="Pfam" id="PF02977">
    <property type="entry name" value="CarbpepA_inh"/>
    <property type="match status" value="1"/>
</dbReference>